<dbReference type="Proteomes" id="UP001439008">
    <property type="component" value="Unassembled WGS sequence"/>
</dbReference>
<name>A0ABV2ASX8_9EUKA</name>
<keyword evidence="2" id="KW-1185">Reference proteome</keyword>
<organism evidence="1 2">
    <name type="scientific">Bonamia ostreae</name>
    <dbReference type="NCBI Taxonomy" id="126728"/>
    <lineage>
        <taxon>Eukaryota</taxon>
        <taxon>Sar</taxon>
        <taxon>Rhizaria</taxon>
        <taxon>Endomyxa</taxon>
        <taxon>Ascetosporea</taxon>
        <taxon>Haplosporida</taxon>
        <taxon>Bonamia</taxon>
    </lineage>
</organism>
<gene>
    <name evidence="1" type="ORF">MHBO_004298</name>
</gene>
<reference evidence="1 2" key="1">
    <citation type="journal article" date="2024" name="BMC Biol.">
        <title>Comparative genomics of Ascetosporea gives new insight into the evolutionary basis for animal parasitism in Rhizaria.</title>
        <authorList>
            <person name="Hiltunen Thoren M."/>
            <person name="Onut-Brannstrom I."/>
            <person name="Alfjorden A."/>
            <person name="Peckova H."/>
            <person name="Swords F."/>
            <person name="Hooper C."/>
            <person name="Holzer A.S."/>
            <person name="Bass D."/>
            <person name="Burki F."/>
        </authorList>
    </citation>
    <scope>NUCLEOTIDE SEQUENCE [LARGE SCALE GENOMIC DNA]</scope>
    <source>
        <strain evidence="1">20-A016</strain>
    </source>
</reference>
<dbReference type="EMBL" id="JBDODL010003662">
    <property type="protein sequence ID" value="MES1922774.1"/>
    <property type="molecule type" value="Genomic_DNA"/>
</dbReference>
<protein>
    <recommendedName>
        <fullName evidence="3">DIX domain-containing protein</fullName>
    </recommendedName>
</protein>
<evidence type="ECO:0000313" key="2">
    <source>
        <dbReference type="Proteomes" id="UP001439008"/>
    </source>
</evidence>
<evidence type="ECO:0000313" key="1">
    <source>
        <dbReference type="EMBL" id="MES1922774.1"/>
    </source>
</evidence>
<sequence>MTKKQILRVKRNIECENPLSVIVVKKRKREKESNNNLDNNGVVFRLLSSTKNSGNILPTVQKRKYFQPLKRPNSQKCSKSDSILVETNRKKLKGFHFEVFPKRKKKQAKNGIANKMGFFTIDSPEKRKNENFWCDIYVQDKNKEFDGYLEERKDTNGNSIFRKNRVINLEQIGDVVLMSL</sequence>
<accession>A0ABV2ASX8</accession>
<evidence type="ECO:0008006" key="3">
    <source>
        <dbReference type="Google" id="ProtNLM"/>
    </source>
</evidence>
<proteinExistence type="predicted"/>
<comment type="caution">
    <text evidence="1">The sequence shown here is derived from an EMBL/GenBank/DDBJ whole genome shotgun (WGS) entry which is preliminary data.</text>
</comment>